<dbReference type="RefSeq" id="WP_073003962.1">
    <property type="nucleotide sequence ID" value="NZ_FQXD01000001.1"/>
</dbReference>
<keyword evidence="2" id="KW-1133">Transmembrane helix</keyword>
<dbReference type="AlphaFoldDB" id="A0A1M5L5L2"/>
<evidence type="ECO:0000313" key="3">
    <source>
        <dbReference type="EMBL" id="SHG60069.1"/>
    </source>
</evidence>
<dbReference type="Proteomes" id="UP000184079">
    <property type="component" value="Unassembled WGS sequence"/>
</dbReference>
<feature type="transmembrane region" description="Helical" evidence="2">
    <location>
        <begin position="26"/>
        <end position="44"/>
    </location>
</feature>
<sequence>MAKKKYYDEHGNQIRSKPPKRIYQKWWVWLMVVVVVSVGIAVLGREENIEKPVSTGISKTEKEDKETNAADPEEEGMSEELTYTYEDFKGTYALFEGEPYNSPIGLDIRVIGDDSYRSFNLWDVGMASTILDKTIEENILTLHSESETEQFELRYEGDKKIMHSITNGQSFYSMSSQDLQTHYNQSEIDYARIILTINGEPSLDQWLVWEDPVVKINHSSADDPVFQIADDIVYPDDVTHLSSTIMDSNYISYTANGDGYITIYPNPSHSRAKQSEEENRQLAQEVLDNAYTIYVEPFDPYTVADFIGRVEFVYE</sequence>
<feature type="compositionally biased region" description="Basic and acidic residues" evidence="1">
    <location>
        <begin position="59"/>
        <end position="68"/>
    </location>
</feature>
<evidence type="ECO:0000256" key="2">
    <source>
        <dbReference type="SAM" id="Phobius"/>
    </source>
</evidence>
<dbReference type="OrthoDB" id="2149782at2"/>
<feature type="region of interest" description="Disordered" evidence="1">
    <location>
        <begin position="52"/>
        <end position="78"/>
    </location>
</feature>
<proteinExistence type="predicted"/>
<protein>
    <submittedName>
        <fullName evidence="3">Uncharacterized protein</fullName>
    </submittedName>
</protein>
<dbReference type="EMBL" id="FQXD01000001">
    <property type="protein sequence ID" value="SHG60069.1"/>
    <property type="molecule type" value="Genomic_DNA"/>
</dbReference>
<organism evidence="3 4">
    <name type="scientific">Virgibacillus chiguensis</name>
    <dbReference type="NCBI Taxonomy" id="411959"/>
    <lineage>
        <taxon>Bacteria</taxon>
        <taxon>Bacillati</taxon>
        <taxon>Bacillota</taxon>
        <taxon>Bacilli</taxon>
        <taxon>Bacillales</taxon>
        <taxon>Bacillaceae</taxon>
        <taxon>Virgibacillus</taxon>
    </lineage>
</organism>
<keyword evidence="2" id="KW-0472">Membrane</keyword>
<keyword evidence="2" id="KW-0812">Transmembrane</keyword>
<reference evidence="4" key="1">
    <citation type="submission" date="2016-11" db="EMBL/GenBank/DDBJ databases">
        <authorList>
            <person name="Varghese N."/>
            <person name="Submissions S."/>
        </authorList>
    </citation>
    <scope>NUCLEOTIDE SEQUENCE [LARGE SCALE GENOMIC DNA]</scope>
    <source>
        <strain evidence="4">CGMCC 1.6496</strain>
    </source>
</reference>
<evidence type="ECO:0000256" key="1">
    <source>
        <dbReference type="SAM" id="MobiDB-lite"/>
    </source>
</evidence>
<gene>
    <name evidence="3" type="ORF">SAMN05421807_1014</name>
</gene>
<name>A0A1M5L5L2_9BACI</name>
<keyword evidence="4" id="KW-1185">Reference proteome</keyword>
<accession>A0A1M5L5L2</accession>
<evidence type="ECO:0000313" key="4">
    <source>
        <dbReference type="Proteomes" id="UP000184079"/>
    </source>
</evidence>